<evidence type="ECO:0000313" key="1">
    <source>
        <dbReference type="Proteomes" id="UP000046393"/>
    </source>
</evidence>
<evidence type="ECO:0000313" key="2">
    <source>
        <dbReference type="WBParaSite" id="SMUV_0000438501-mRNA-1"/>
    </source>
</evidence>
<dbReference type="WBParaSite" id="SMUV_0000438501-mRNA-1">
    <property type="protein sequence ID" value="SMUV_0000438501-mRNA-1"/>
    <property type="gene ID" value="SMUV_0000438501"/>
</dbReference>
<reference evidence="2" key="1">
    <citation type="submission" date="2017-02" db="UniProtKB">
        <authorList>
            <consortium name="WormBaseParasite"/>
        </authorList>
    </citation>
    <scope>IDENTIFICATION</scope>
</reference>
<organism evidence="1 2">
    <name type="scientific">Syphacia muris</name>
    <dbReference type="NCBI Taxonomy" id="451379"/>
    <lineage>
        <taxon>Eukaryota</taxon>
        <taxon>Metazoa</taxon>
        <taxon>Ecdysozoa</taxon>
        <taxon>Nematoda</taxon>
        <taxon>Chromadorea</taxon>
        <taxon>Rhabditida</taxon>
        <taxon>Spirurina</taxon>
        <taxon>Oxyuridomorpha</taxon>
        <taxon>Oxyuroidea</taxon>
        <taxon>Oxyuridae</taxon>
        <taxon>Syphacia</taxon>
    </lineage>
</organism>
<name>A0A0N5AIX4_9BILA</name>
<proteinExistence type="predicted"/>
<dbReference type="AlphaFoldDB" id="A0A0N5AIX4"/>
<dbReference type="Proteomes" id="UP000046393">
    <property type="component" value="Unplaced"/>
</dbReference>
<protein>
    <submittedName>
        <fullName evidence="2">Uncharacterized protein</fullName>
    </submittedName>
</protein>
<keyword evidence="1" id="KW-1185">Reference proteome</keyword>
<accession>A0A0N5AIX4</accession>
<sequence>MRLSRLLCRNLNAKFWDRRIWEIGYRGPQLPQKKSTGRPDFPISDNAIRLLQQRLALEYEVMKALATPYLTKVTESAYIAKYGNFEEQLAHKKEMADYKRMPGEAKKVTGYKCVDRLHANIGNLLHEDRTVESSLERIIVNKKEWD</sequence>